<keyword evidence="2" id="KW-0934">Plastid</keyword>
<evidence type="ECO:0000313" key="2">
    <source>
        <dbReference type="EMBL" id="AOM66757.1"/>
    </source>
</evidence>
<protein>
    <recommendedName>
        <fullName evidence="1">GUN4-like domain-containing protein</fullName>
    </recommendedName>
</protein>
<dbReference type="PANTHER" id="PTHR34800">
    <property type="entry name" value="TETRAPYRROLE-BINDING PROTEIN, CHLOROPLASTIC"/>
    <property type="match status" value="1"/>
</dbReference>
<dbReference type="CDD" id="cd16383">
    <property type="entry name" value="GUN4"/>
    <property type="match status" value="1"/>
</dbReference>
<dbReference type="SUPFAM" id="SSF140869">
    <property type="entry name" value="GUN4-like"/>
    <property type="match status" value="1"/>
</dbReference>
<evidence type="ECO:0000259" key="1">
    <source>
        <dbReference type="Pfam" id="PF05419"/>
    </source>
</evidence>
<accession>A0A1C9CEG9</accession>
<dbReference type="Gene3D" id="1.10.10.1770">
    <property type="entry name" value="Gun4-like"/>
    <property type="match status" value="1"/>
</dbReference>
<feature type="domain" description="GUN4-like" evidence="1">
    <location>
        <begin position="93"/>
        <end position="226"/>
    </location>
</feature>
<dbReference type="PANTHER" id="PTHR34800:SF1">
    <property type="entry name" value="TETRAPYRROLE-BINDING PROTEIN, CHLOROPLASTIC"/>
    <property type="match status" value="1"/>
</dbReference>
<dbReference type="InterPro" id="IPR008629">
    <property type="entry name" value="GUN4-like"/>
</dbReference>
<dbReference type="GeneID" id="29073931"/>
<dbReference type="EMBL" id="KX284721">
    <property type="protein sequence ID" value="AOM66757.1"/>
    <property type="molecule type" value="Genomic_DNA"/>
</dbReference>
<dbReference type="AlphaFoldDB" id="A0A1C9CEG9"/>
<dbReference type="Gene3D" id="1.25.40.620">
    <property type="match status" value="1"/>
</dbReference>
<name>A0A1C9CEG9_9RHOD</name>
<sequence length="232" mass="27247">MEQTLDNSTFLSFLGDNITVIKKIQLLEELDFDDPRVLDESYLCLKQKVLHNFDSIDCIDGKIYKLLLKSNNVDILEQLQLNLPNGLVNSDSQVYSYYLELQDFLINDDFQEADKLTSKILCLLANTANRNWLYFSDVKQIPQSELKFLDNLWKIYSECKFGFSVQRQIWLANSKDWNLLWDKIGWKHNEVLCRYPEEFIWDIKAPNGHLPLSNQLRGLQTLKAVFNLAVWD</sequence>
<dbReference type="RefSeq" id="YP_009297414.1">
    <property type="nucleotide sequence ID" value="NC_031176.2"/>
</dbReference>
<organism evidence="2">
    <name type="scientific">Erythrotrichia carnea</name>
    <dbReference type="NCBI Taxonomy" id="35151"/>
    <lineage>
        <taxon>Eukaryota</taxon>
        <taxon>Rhodophyta</taxon>
        <taxon>Compsopogonophyceae</taxon>
        <taxon>Erythropeltidales</taxon>
        <taxon>Erythrotrichiaceae</taxon>
        <taxon>Erythrotrichia</taxon>
    </lineage>
</organism>
<dbReference type="Pfam" id="PF05419">
    <property type="entry name" value="GUN4"/>
    <property type="match status" value="1"/>
</dbReference>
<reference evidence="2" key="1">
    <citation type="journal article" date="2016" name="BMC Biol.">
        <title>Parallel evolution of highly conserved plastid genome architecture in red seaweeds and seed plants.</title>
        <authorList>
            <person name="Lee J."/>
            <person name="Cho C.H."/>
            <person name="Park S.I."/>
            <person name="Choi J.W."/>
            <person name="Song H.S."/>
            <person name="West J.A."/>
            <person name="Bhattacharya D."/>
            <person name="Yoon H.S."/>
        </authorList>
    </citation>
    <scope>NUCLEOTIDE SEQUENCE</scope>
</reference>
<geneLocation type="plastid" evidence="2"/>
<gene>
    <name evidence="2" type="primary">ycf53</name>
    <name evidence="2" type="ORF">Eryt_088</name>
</gene>
<reference evidence="2" key="2">
    <citation type="submission" date="2017-07" db="EMBL/GenBank/DDBJ databases">
        <authorList>
            <person name="Sun Z.S."/>
            <person name="Albrecht U."/>
            <person name="Echele G."/>
            <person name="Lee C.C."/>
        </authorList>
    </citation>
    <scope>NUCLEOTIDE SEQUENCE</scope>
</reference>
<dbReference type="InterPro" id="IPR037215">
    <property type="entry name" value="GUN4-like_sf"/>
</dbReference>
<dbReference type="GO" id="GO:0046906">
    <property type="term" value="F:tetrapyrrole binding"/>
    <property type="evidence" value="ECO:0007669"/>
    <property type="project" value="TreeGrafter"/>
</dbReference>
<proteinExistence type="predicted"/>